<dbReference type="InterPro" id="IPR031327">
    <property type="entry name" value="MCM"/>
</dbReference>
<dbReference type="Gramene" id="ONK81685">
    <property type="protein sequence ID" value="ONK81685"/>
    <property type="gene ID" value="A4U43_C01F31830"/>
</dbReference>
<name>A0A5P1FTP0_ASPOF</name>
<evidence type="ECO:0000313" key="4">
    <source>
        <dbReference type="EMBL" id="ONK81685.1"/>
    </source>
</evidence>
<dbReference type="PROSITE" id="PS50051">
    <property type="entry name" value="MCM_2"/>
    <property type="match status" value="1"/>
</dbReference>
<keyword evidence="1" id="KW-0547">Nucleotide-binding</keyword>
<keyword evidence="2" id="KW-0067">ATP-binding</keyword>
<dbReference type="InterPro" id="IPR001208">
    <property type="entry name" value="MCM_dom"/>
</dbReference>
<sequence>MDQNKDPVRGDSHVIIVGDPGLSESQLLQEAAALCPREIYVCGNATTKADITVAIVKDHMTSDYAFEAGTSHKFSYVH</sequence>
<dbReference type="GO" id="GO:0005524">
    <property type="term" value="F:ATP binding"/>
    <property type="evidence" value="ECO:0007669"/>
    <property type="project" value="UniProtKB-KW"/>
</dbReference>
<dbReference type="PANTHER" id="PTHR11630">
    <property type="entry name" value="DNA REPLICATION LICENSING FACTOR MCM FAMILY MEMBER"/>
    <property type="match status" value="1"/>
</dbReference>
<dbReference type="EMBL" id="CM007381">
    <property type="protein sequence ID" value="ONK81685.1"/>
    <property type="molecule type" value="Genomic_DNA"/>
</dbReference>
<evidence type="ECO:0000259" key="3">
    <source>
        <dbReference type="PROSITE" id="PS50051"/>
    </source>
</evidence>
<keyword evidence="5" id="KW-1185">Reference proteome</keyword>
<evidence type="ECO:0000313" key="5">
    <source>
        <dbReference type="Proteomes" id="UP000243459"/>
    </source>
</evidence>
<evidence type="ECO:0000256" key="1">
    <source>
        <dbReference type="ARBA" id="ARBA00022741"/>
    </source>
</evidence>
<dbReference type="GO" id="GO:0042555">
    <property type="term" value="C:MCM complex"/>
    <property type="evidence" value="ECO:0007669"/>
    <property type="project" value="TreeGrafter"/>
</dbReference>
<reference evidence="5" key="1">
    <citation type="journal article" date="2017" name="Nat. Commun.">
        <title>The asparagus genome sheds light on the origin and evolution of a young Y chromosome.</title>
        <authorList>
            <person name="Harkess A."/>
            <person name="Zhou J."/>
            <person name="Xu C."/>
            <person name="Bowers J.E."/>
            <person name="Van der Hulst R."/>
            <person name="Ayyampalayam S."/>
            <person name="Mercati F."/>
            <person name="Riccardi P."/>
            <person name="McKain M.R."/>
            <person name="Kakrana A."/>
            <person name="Tang H."/>
            <person name="Ray J."/>
            <person name="Groenendijk J."/>
            <person name="Arikit S."/>
            <person name="Mathioni S.M."/>
            <person name="Nakano M."/>
            <person name="Shan H."/>
            <person name="Telgmann-Rauber A."/>
            <person name="Kanno A."/>
            <person name="Yue Z."/>
            <person name="Chen H."/>
            <person name="Li W."/>
            <person name="Chen Y."/>
            <person name="Xu X."/>
            <person name="Zhang Y."/>
            <person name="Luo S."/>
            <person name="Chen H."/>
            <person name="Gao J."/>
            <person name="Mao Z."/>
            <person name="Pires J.C."/>
            <person name="Luo M."/>
            <person name="Kudrna D."/>
            <person name="Wing R.A."/>
            <person name="Meyers B.C."/>
            <person name="Yi K."/>
            <person name="Kong H."/>
            <person name="Lavrijsen P."/>
            <person name="Sunseri F."/>
            <person name="Falavigna A."/>
            <person name="Ye Y."/>
            <person name="Leebens-Mack J.H."/>
            <person name="Chen G."/>
        </authorList>
    </citation>
    <scope>NUCLEOTIDE SEQUENCE [LARGE SCALE GENOMIC DNA]</scope>
    <source>
        <strain evidence="5">cv. DH0086</strain>
    </source>
</reference>
<organism evidence="4 5">
    <name type="scientific">Asparagus officinalis</name>
    <name type="common">Garden asparagus</name>
    <dbReference type="NCBI Taxonomy" id="4686"/>
    <lineage>
        <taxon>Eukaryota</taxon>
        <taxon>Viridiplantae</taxon>
        <taxon>Streptophyta</taxon>
        <taxon>Embryophyta</taxon>
        <taxon>Tracheophyta</taxon>
        <taxon>Spermatophyta</taxon>
        <taxon>Magnoliopsida</taxon>
        <taxon>Liliopsida</taxon>
        <taxon>Asparagales</taxon>
        <taxon>Asparagaceae</taxon>
        <taxon>Asparagoideae</taxon>
        <taxon>Asparagus</taxon>
    </lineage>
</organism>
<dbReference type="InterPro" id="IPR027417">
    <property type="entry name" value="P-loop_NTPase"/>
</dbReference>
<gene>
    <name evidence="4" type="ORF">A4U43_C01F31830</name>
</gene>
<dbReference type="Pfam" id="PF00493">
    <property type="entry name" value="MCM"/>
    <property type="match status" value="1"/>
</dbReference>
<dbReference type="Gene3D" id="3.40.50.300">
    <property type="entry name" value="P-loop containing nucleotide triphosphate hydrolases"/>
    <property type="match status" value="1"/>
</dbReference>
<dbReference type="GO" id="GO:0005634">
    <property type="term" value="C:nucleus"/>
    <property type="evidence" value="ECO:0007669"/>
    <property type="project" value="TreeGrafter"/>
</dbReference>
<proteinExistence type="predicted"/>
<feature type="domain" description="MCM C-terminal AAA(+) ATPase" evidence="3">
    <location>
        <begin position="1"/>
        <end position="69"/>
    </location>
</feature>
<protein>
    <recommendedName>
        <fullName evidence="3">MCM C-terminal AAA(+) ATPase domain-containing protein</fullName>
    </recommendedName>
</protein>
<dbReference type="GO" id="GO:0003697">
    <property type="term" value="F:single-stranded DNA binding"/>
    <property type="evidence" value="ECO:0007669"/>
    <property type="project" value="TreeGrafter"/>
</dbReference>
<accession>A0A5P1FTP0</accession>
<evidence type="ECO:0000256" key="2">
    <source>
        <dbReference type="ARBA" id="ARBA00022840"/>
    </source>
</evidence>
<dbReference type="AlphaFoldDB" id="A0A5P1FTP0"/>
<dbReference type="GO" id="GO:0017116">
    <property type="term" value="F:single-stranded DNA helicase activity"/>
    <property type="evidence" value="ECO:0007669"/>
    <property type="project" value="TreeGrafter"/>
</dbReference>
<dbReference type="PANTHER" id="PTHR11630:SF47">
    <property type="entry name" value="DNA HELICASE MCM8"/>
    <property type="match status" value="1"/>
</dbReference>
<dbReference type="Proteomes" id="UP000243459">
    <property type="component" value="Chromosome 1"/>
</dbReference>